<dbReference type="InterPro" id="IPR036397">
    <property type="entry name" value="RNaseH_sf"/>
</dbReference>
<evidence type="ECO:0000256" key="1">
    <source>
        <dbReference type="ARBA" id="ARBA00022722"/>
    </source>
</evidence>
<name>A0A9X2WNB0_9GAMM</name>
<evidence type="ECO:0000259" key="4">
    <source>
        <dbReference type="SMART" id="SM00479"/>
    </source>
</evidence>
<dbReference type="GO" id="GO:0006259">
    <property type="term" value="P:DNA metabolic process"/>
    <property type="evidence" value="ECO:0007669"/>
    <property type="project" value="UniProtKB-ARBA"/>
</dbReference>
<reference evidence="5" key="1">
    <citation type="journal article" date="2023" name="Int. J. Syst. Evol. Microbiol.">
        <title>&lt;i&gt;Shewanella septentrionalis&lt;/i&gt; sp. nov. and &lt;i&gt;Shewanella holmiensis&lt;/i&gt; sp. nov., isolated from Baltic Sea water and sediments.</title>
        <authorList>
            <person name="Martin-Rodriguez A.J."/>
            <person name="Thorell K."/>
            <person name="Joffre E."/>
            <person name="Jensie-Markopoulos S."/>
            <person name="Moore E.R.B."/>
            <person name="Sjoling A."/>
        </authorList>
    </citation>
    <scope>NUCLEOTIDE SEQUENCE</scope>
    <source>
        <strain evidence="5">SP1S2-7</strain>
    </source>
</reference>
<dbReference type="GO" id="GO:0008408">
    <property type="term" value="F:3'-5' exonuclease activity"/>
    <property type="evidence" value="ECO:0007669"/>
    <property type="project" value="TreeGrafter"/>
</dbReference>
<evidence type="ECO:0000313" key="5">
    <source>
        <dbReference type="EMBL" id="MCT7942517.1"/>
    </source>
</evidence>
<gene>
    <name evidence="5" type="ORF">NE535_12000</name>
</gene>
<keyword evidence="1" id="KW-0540">Nuclease</keyword>
<dbReference type="InterPro" id="IPR013520">
    <property type="entry name" value="Ribonucl_H"/>
</dbReference>
<proteinExistence type="predicted"/>
<dbReference type="Gene3D" id="3.30.420.10">
    <property type="entry name" value="Ribonuclease H-like superfamily/Ribonuclease H"/>
    <property type="match status" value="1"/>
</dbReference>
<dbReference type="PANTHER" id="PTHR30231">
    <property type="entry name" value="DNA POLYMERASE III SUBUNIT EPSILON"/>
    <property type="match status" value="1"/>
</dbReference>
<organism evidence="5 6">
    <name type="scientific">Shewanella holmiensis</name>
    <dbReference type="NCBI Taxonomy" id="2952222"/>
    <lineage>
        <taxon>Bacteria</taxon>
        <taxon>Pseudomonadati</taxon>
        <taxon>Pseudomonadota</taxon>
        <taxon>Gammaproteobacteria</taxon>
        <taxon>Alteromonadales</taxon>
        <taxon>Shewanellaceae</taxon>
        <taxon>Shewanella</taxon>
    </lineage>
</organism>
<dbReference type="InterPro" id="IPR012337">
    <property type="entry name" value="RNaseH-like_sf"/>
</dbReference>
<keyword evidence="6" id="KW-1185">Reference proteome</keyword>
<dbReference type="Proteomes" id="UP001155546">
    <property type="component" value="Unassembled WGS sequence"/>
</dbReference>
<protein>
    <submittedName>
        <fullName evidence="5">Exonuclease domain-containing protein</fullName>
    </submittedName>
</protein>
<dbReference type="GO" id="GO:0003676">
    <property type="term" value="F:nucleic acid binding"/>
    <property type="evidence" value="ECO:0007669"/>
    <property type="project" value="InterPro"/>
</dbReference>
<dbReference type="RefSeq" id="WP_261298885.1">
    <property type="nucleotide sequence ID" value="NZ_JAMTCD010000015.1"/>
</dbReference>
<evidence type="ECO:0000256" key="3">
    <source>
        <dbReference type="ARBA" id="ARBA00022839"/>
    </source>
</evidence>
<evidence type="ECO:0000256" key="2">
    <source>
        <dbReference type="ARBA" id="ARBA00022801"/>
    </source>
</evidence>
<feature type="domain" description="Exonuclease" evidence="4">
    <location>
        <begin position="46"/>
        <end position="219"/>
    </location>
</feature>
<dbReference type="SMART" id="SM00479">
    <property type="entry name" value="EXOIII"/>
    <property type="match status" value="1"/>
</dbReference>
<sequence length="233" mass="26053">MVNHLWLKSRFWLDSLSKQQGSHDRQLNEYQHSLTQQFTRSIYDADLMAIDLEMTGLDPINDQIISIGLVPISKGTIPLVRAQHLMISIDGSVGQSAAVHGIVDHQLQDALPIDAAMAWLLRQTQGHILVAHHAPMDMAFIQQSLQNVFGQRVLLPFIDTLMIEKTRYLRQHGQLVEGCVRLGQSRERYHLPVYAGHNALIDAIACAELFLAQVSALGGLKQIKCHELVGLSK</sequence>
<dbReference type="EMBL" id="JAMTCD010000015">
    <property type="protein sequence ID" value="MCT7942517.1"/>
    <property type="molecule type" value="Genomic_DNA"/>
</dbReference>
<dbReference type="CDD" id="cd06127">
    <property type="entry name" value="DEDDh"/>
    <property type="match status" value="1"/>
</dbReference>
<dbReference type="SUPFAM" id="SSF53098">
    <property type="entry name" value="Ribonuclease H-like"/>
    <property type="match status" value="1"/>
</dbReference>
<dbReference type="GO" id="GO:0005829">
    <property type="term" value="C:cytosol"/>
    <property type="evidence" value="ECO:0007669"/>
    <property type="project" value="TreeGrafter"/>
</dbReference>
<comment type="caution">
    <text evidence="5">The sequence shown here is derived from an EMBL/GenBank/DDBJ whole genome shotgun (WGS) entry which is preliminary data.</text>
</comment>
<dbReference type="PANTHER" id="PTHR30231:SF4">
    <property type="entry name" value="PROTEIN NEN2"/>
    <property type="match status" value="1"/>
</dbReference>
<evidence type="ECO:0000313" key="6">
    <source>
        <dbReference type="Proteomes" id="UP001155546"/>
    </source>
</evidence>
<accession>A0A9X2WNB0</accession>
<dbReference type="AlphaFoldDB" id="A0A9X2WNB0"/>
<dbReference type="Pfam" id="PF00929">
    <property type="entry name" value="RNase_T"/>
    <property type="match status" value="1"/>
</dbReference>
<keyword evidence="2" id="KW-0378">Hydrolase</keyword>
<keyword evidence="3 5" id="KW-0269">Exonuclease</keyword>